<feature type="region of interest" description="Disordered" evidence="1">
    <location>
        <begin position="258"/>
        <end position="302"/>
    </location>
</feature>
<accession>A0AAN9TS95</accession>
<dbReference type="AlphaFoldDB" id="A0AAN9TS95"/>
<proteinExistence type="predicted"/>
<reference evidence="3 4" key="1">
    <citation type="submission" date="2024-03" db="EMBL/GenBank/DDBJ databases">
        <title>Adaptation during the transition from Ophiocordyceps entomopathogen to insect associate is accompanied by gene loss and intensified selection.</title>
        <authorList>
            <person name="Ward C.M."/>
            <person name="Onetto C.A."/>
            <person name="Borneman A.R."/>
        </authorList>
    </citation>
    <scope>NUCLEOTIDE SEQUENCE [LARGE SCALE GENOMIC DNA]</scope>
    <source>
        <strain evidence="3">AWRI1</strain>
        <tissue evidence="3">Single Adult Female</tissue>
    </source>
</reference>
<protein>
    <submittedName>
        <fullName evidence="3">Uncharacterized protein</fullName>
    </submittedName>
</protein>
<evidence type="ECO:0000256" key="2">
    <source>
        <dbReference type="SAM" id="Phobius"/>
    </source>
</evidence>
<gene>
    <name evidence="3" type="ORF">V9T40_004602</name>
</gene>
<feature type="region of interest" description="Disordered" evidence="1">
    <location>
        <begin position="428"/>
        <end position="455"/>
    </location>
</feature>
<feature type="compositionally biased region" description="Basic residues" evidence="1">
    <location>
        <begin position="279"/>
        <end position="288"/>
    </location>
</feature>
<organism evidence="3 4">
    <name type="scientific">Parthenolecanium corni</name>
    <dbReference type="NCBI Taxonomy" id="536013"/>
    <lineage>
        <taxon>Eukaryota</taxon>
        <taxon>Metazoa</taxon>
        <taxon>Ecdysozoa</taxon>
        <taxon>Arthropoda</taxon>
        <taxon>Hexapoda</taxon>
        <taxon>Insecta</taxon>
        <taxon>Pterygota</taxon>
        <taxon>Neoptera</taxon>
        <taxon>Paraneoptera</taxon>
        <taxon>Hemiptera</taxon>
        <taxon>Sternorrhyncha</taxon>
        <taxon>Coccoidea</taxon>
        <taxon>Coccidae</taxon>
        <taxon>Parthenolecanium</taxon>
    </lineage>
</organism>
<evidence type="ECO:0000256" key="1">
    <source>
        <dbReference type="SAM" id="MobiDB-lite"/>
    </source>
</evidence>
<dbReference type="EMBL" id="JBBCAQ010000004">
    <property type="protein sequence ID" value="KAK7604329.1"/>
    <property type="molecule type" value="Genomic_DNA"/>
</dbReference>
<feature type="region of interest" description="Disordered" evidence="1">
    <location>
        <begin position="1"/>
        <end position="81"/>
    </location>
</feature>
<feature type="transmembrane region" description="Helical" evidence="2">
    <location>
        <begin position="155"/>
        <end position="176"/>
    </location>
</feature>
<keyword evidence="2" id="KW-0472">Membrane</keyword>
<keyword evidence="4" id="KW-1185">Reference proteome</keyword>
<feature type="compositionally biased region" description="Low complexity" evidence="1">
    <location>
        <begin position="16"/>
        <end position="25"/>
    </location>
</feature>
<dbReference type="Proteomes" id="UP001367676">
    <property type="component" value="Unassembled WGS sequence"/>
</dbReference>
<keyword evidence="2" id="KW-1133">Transmembrane helix</keyword>
<feature type="compositionally biased region" description="Basic residues" evidence="1">
    <location>
        <begin position="1"/>
        <end position="15"/>
    </location>
</feature>
<evidence type="ECO:0000313" key="3">
    <source>
        <dbReference type="EMBL" id="KAK7604329.1"/>
    </source>
</evidence>
<evidence type="ECO:0000313" key="4">
    <source>
        <dbReference type="Proteomes" id="UP001367676"/>
    </source>
</evidence>
<feature type="compositionally biased region" description="Basic and acidic residues" evidence="1">
    <location>
        <begin position="289"/>
        <end position="302"/>
    </location>
</feature>
<name>A0AAN9TS95_9HEMI</name>
<feature type="compositionally biased region" description="Basic and acidic residues" evidence="1">
    <location>
        <begin position="27"/>
        <end position="71"/>
    </location>
</feature>
<keyword evidence="2" id="KW-0812">Transmembrane</keyword>
<sequence>MKKRKKKKTQAKTKKVAAAAAAAAAVRRREAAELHEDRRPRAENEAKDAERASERPAAESARRRGRRDVPRTRTSRLEPASSPSHFTFLIRSFVISLSRVRNRRDDRNIRKTKTRTRVESSANCESHSRLLYYTRSASRPVAIYLHIYSSTRASAIMNSLSGAVAAVVVVAILAFAQLAQAAVIKGGIVIPTYSEPCRRNDANFNGCIKTTLQKLIPQFKDVSSQVSASVYPTSKLHTYNEYIDWGWESQQKEGSAKASAVTVAVAAPKGERKEPPSTTRKKRSRHRERGGDAYRRSDTARYDWRKQPRRTALLRSGCARVACVACNSPRPPPLAAPAPAVAVRGKATRRVISGAQPTADLVASLSTARTEPEVKVWLRKASASATTTATSKSRLRIKAAVAAARPPCSFGTNSASLACAAAPRRPEACRKRKQSAHAVDKDRPPGQHAAPPPVAARATASGYTVYVYTYTLE</sequence>
<feature type="compositionally biased region" description="Low complexity" evidence="1">
    <location>
        <begin position="258"/>
        <end position="267"/>
    </location>
</feature>
<comment type="caution">
    <text evidence="3">The sequence shown here is derived from an EMBL/GenBank/DDBJ whole genome shotgun (WGS) entry which is preliminary data.</text>
</comment>